<evidence type="ECO:0000313" key="14">
    <source>
        <dbReference type="Proteomes" id="UP000694397"/>
    </source>
</evidence>
<dbReference type="Gene3D" id="3.30.70.340">
    <property type="entry name" value="Metallocarboxypeptidase-like"/>
    <property type="match status" value="1"/>
</dbReference>
<protein>
    <submittedName>
        <fullName evidence="13">Carboxypeptidase A6</fullName>
    </submittedName>
</protein>
<dbReference type="CTD" id="57094"/>
<dbReference type="GeneTree" id="ENSGT00940000159307"/>
<keyword evidence="10" id="KW-1015">Disulfide bond</keyword>
<keyword evidence="6" id="KW-0732">Signal</keyword>
<accession>A0A8C9W645</accession>
<dbReference type="InterPro" id="IPR057246">
    <property type="entry name" value="CARBOXYPEPT_ZN_1"/>
</dbReference>
<evidence type="ECO:0000256" key="10">
    <source>
        <dbReference type="ARBA" id="ARBA00023157"/>
    </source>
</evidence>
<evidence type="ECO:0000256" key="5">
    <source>
        <dbReference type="ARBA" id="ARBA00022723"/>
    </source>
</evidence>
<dbReference type="GO" id="GO:0005615">
    <property type="term" value="C:extracellular space"/>
    <property type="evidence" value="ECO:0007669"/>
    <property type="project" value="TreeGrafter"/>
</dbReference>
<feature type="domain" description="Peptidase M14" evidence="12">
    <location>
        <begin position="138"/>
        <end position="433"/>
    </location>
</feature>
<keyword evidence="3" id="KW-0121">Carboxypeptidase</keyword>
<evidence type="ECO:0000256" key="3">
    <source>
        <dbReference type="ARBA" id="ARBA00022645"/>
    </source>
</evidence>
<dbReference type="SMART" id="SM00631">
    <property type="entry name" value="Zn_pept"/>
    <property type="match status" value="1"/>
</dbReference>
<dbReference type="Proteomes" id="UP000694397">
    <property type="component" value="Chromosome 9"/>
</dbReference>
<evidence type="ECO:0000256" key="9">
    <source>
        <dbReference type="ARBA" id="ARBA00023049"/>
    </source>
</evidence>
<comment type="cofactor">
    <cofactor evidence="1">
        <name>Zn(2+)</name>
        <dbReference type="ChEBI" id="CHEBI:29105"/>
    </cofactor>
</comment>
<dbReference type="SUPFAM" id="SSF54897">
    <property type="entry name" value="Protease propeptides/inhibitors"/>
    <property type="match status" value="1"/>
</dbReference>
<dbReference type="GeneID" id="108935422"/>
<dbReference type="KEGG" id="sfm:108935422"/>
<dbReference type="Ensembl" id="ENSSFOT00015063189.1">
    <property type="protein sequence ID" value="ENSSFOP00015070722.1"/>
    <property type="gene ID" value="ENSSFOG00015014273.2"/>
</dbReference>
<dbReference type="PROSITE" id="PS52035">
    <property type="entry name" value="PEPTIDASE_M14"/>
    <property type="match status" value="1"/>
</dbReference>
<dbReference type="InterPro" id="IPR000834">
    <property type="entry name" value="Peptidase_M14"/>
</dbReference>
<reference evidence="13" key="3">
    <citation type="submission" date="2025-09" db="UniProtKB">
        <authorList>
            <consortium name="Ensembl"/>
        </authorList>
    </citation>
    <scope>IDENTIFICATION</scope>
</reference>
<dbReference type="Pfam" id="PF00246">
    <property type="entry name" value="Peptidase_M14"/>
    <property type="match status" value="1"/>
</dbReference>
<feature type="active site" description="Proton donor/acceptor" evidence="11">
    <location>
        <position position="399"/>
    </location>
</feature>
<dbReference type="PROSITE" id="PS00133">
    <property type="entry name" value="CARBOXYPEPT_ZN_2"/>
    <property type="match status" value="1"/>
</dbReference>
<evidence type="ECO:0000256" key="6">
    <source>
        <dbReference type="ARBA" id="ARBA00022729"/>
    </source>
</evidence>
<evidence type="ECO:0000256" key="7">
    <source>
        <dbReference type="ARBA" id="ARBA00022801"/>
    </source>
</evidence>
<comment type="similarity">
    <text evidence="2 11">Belongs to the peptidase M14 family.</text>
</comment>
<keyword evidence="4" id="KW-0645">Protease</keyword>
<evidence type="ECO:0000256" key="1">
    <source>
        <dbReference type="ARBA" id="ARBA00001947"/>
    </source>
</evidence>
<keyword evidence="14" id="KW-1185">Reference proteome</keyword>
<evidence type="ECO:0000313" key="13">
    <source>
        <dbReference type="Ensembl" id="ENSSFOP00015070722.1"/>
    </source>
</evidence>
<name>A0A8C9W645_SCLFO</name>
<dbReference type="GO" id="GO:0008270">
    <property type="term" value="F:zinc ion binding"/>
    <property type="evidence" value="ECO:0007669"/>
    <property type="project" value="InterPro"/>
</dbReference>
<dbReference type="Pfam" id="PF02244">
    <property type="entry name" value="Propep_M14"/>
    <property type="match status" value="1"/>
</dbReference>
<organism evidence="13 14">
    <name type="scientific">Scleropages formosus</name>
    <name type="common">Asian bonytongue</name>
    <name type="synonym">Osteoglossum formosum</name>
    <dbReference type="NCBI Taxonomy" id="113540"/>
    <lineage>
        <taxon>Eukaryota</taxon>
        <taxon>Metazoa</taxon>
        <taxon>Chordata</taxon>
        <taxon>Craniata</taxon>
        <taxon>Vertebrata</taxon>
        <taxon>Euteleostomi</taxon>
        <taxon>Actinopterygii</taxon>
        <taxon>Neopterygii</taxon>
        <taxon>Teleostei</taxon>
        <taxon>Osteoglossocephala</taxon>
        <taxon>Osteoglossomorpha</taxon>
        <taxon>Osteoglossiformes</taxon>
        <taxon>Osteoglossidae</taxon>
        <taxon>Scleropages</taxon>
    </lineage>
</organism>
<evidence type="ECO:0000256" key="2">
    <source>
        <dbReference type="ARBA" id="ARBA00005988"/>
    </source>
</evidence>
<dbReference type="PROSITE" id="PS00132">
    <property type="entry name" value="CARBOXYPEPT_ZN_1"/>
    <property type="match status" value="1"/>
</dbReference>
<reference evidence="13" key="2">
    <citation type="submission" date="2025-08" db="UniProtKB">
        <authorList>
            <consortium name="Ensembl"/>
        </authorList>
    </citation>
    <scope>IDENTIFICATION</scope>
</reference>
<dbReference type="OrthoDB" id="3626597at2759"/>
<dbReference type="FunFam" id="3.30.70.340:FF:000002">
    <property type="entry name" value="Carboxypeptidase A"/>
    <property type="match status" value="1"/>
</dbReference>
<dbReference type="FunFam" id="3.40.630.10:FF:000001">
    <property type="entry name" value="Carboxypeptidase B"/>
    <property type="match status" value="1"/>
</dbReference>
<keyword evidence="7" id="KW-0378">Hydrolase</keyword>
<dbReference type="InterPro" id="IPR003146">
    <property type="entry name" value="M14A_act_pep"/>
</dbReference>
<dbReference type="PANTHER" id="PTHR11705">
    <property type="entry name" value="PROTEASE FAMILY M14 CARBOXYPEPTIDASE A,B"/>
    <property type="match status" value="1"/>
</dbReference>
<dbReference type="InterPro" id="IPR036990">
    <property type="entry name" value="M14A-like_propep"/>
</dbReference>
<keyword evidence="5" id="KW-0479">Metal-binding</keyword>
<dbReference type="GO" id="GO:0006508">
    <property type="term" value="P:proteolysis"/>
    <property type="evidence" value="ECO:0007669"/>
    <property type="project" value="UniProtKB-KW"/>
</dbReference>
<sequence>MEMDSKDSARLALVLASAVLCGIALRPAGGHLYNNRYAGDQVVRVTPHTTEDVRVVKRLFENLKVDLWRPNSLTLIQADSDVDVHIGHGDIRELKGRLKGAHIYHRVLISNLQKEIEKQLAVRSTRKRRSDFQYDYEVYHSLDEIKSWMFEMNRTHPHVVDMFSIGRSYEGRPLYILQLGKRTHPYKKAVWMDCGVHAREWIGPAFCQWFVKEALNSYRTDPVMRRLMNHLNFYIMPVFNVDGYHYSWTTDRLWRKTRSRIARYQCRGVDANRNWKVKWCDEGASSHPCDETYCGPYPESEPEVKAVARFLRKQRKRVKAYISIHAYAQMLLYPYSYKYATIPNFTCVESVAHNAVNALYSAYGVRYRYGPASTTLYVSSGSSIDWAYKNGIPYTFAFELRDTGHYGFLLPESLINPTCTETTRAVKTIASGLLKKCSRGKPAAAPGHPRFSL</sequence>
<dbReference type="AlphaFoldDB" id="A0A8C9W645"/>
<proteinExistence type="inferred from homology"/>
<evidence type="ECO:0000259" key="12">
    <source>
        <dbReference type="PROSITE" id="PS52035"/>
    </source>
</evidence>
<dbReference type="GO" id="GO:0004181">
    <property type="term" value="F:metallocarboxypeptidase activity"/>
    <property type="evidence" value="ECO:0007669"/>
    <property type="project" value="InterPro"/>
</dbReference>
<dbReference type="RefSeq" id="XP_018609517.1">
    <property type="nucleotide sequence ID" value="XM_018754001.2"/>
</dbReference>
<keyword evidence="9" id="KW-0482">Metalloprotease</keyword>
<dbReference type="SUPFAM" id="SSF53187">
    <property type="entry name" value="Zn-dependent exopeptidases"/>
    <property type="match status" value="1"/>
</dbReference>
<gene>
    <name evidence="13" type="primary">CPA6</name>
    <name evidence="13" type="synonym">cpa6</name>
</gene>
<dbReference type="InterPro" id="IPR057247">
    <property type="entry name" value="CARBOXYPEPT_ZN_2"/>
</dbReference>
<dbReference type="PANTHER" id="PTHR11705:SF18">
    <property type="entry name" value="CARBOXYPEPTIDASE A6"/>
    <property type="match status" value="1"/>
</dbReference>
<evidence type="ECO:0000256" key="8">
    <source>
        <dbReference type="ARBA" id="ARBA00022833"/>
    </source>
</evidence>
<keyword evidence="8" id="KW-0862">Zinc</keyword>
<dbReference type="Gene3D" id="3.40.630.10">
    <property type="entry name" value="Zn peptidases"/>
    <property type="match status" value="1"/>
</dbReference>
<evidence type="ECO:0000256" key="4">
    <source>
        <dbReference type="ARBA" id="ARBA00022670"/>
    </source>
</evidence>
<evidence type="ECO:0000256" key="11">
    <source>
        <dbReference type="PROSITE-ProRule" id="PRU01379"/>
    </source>
</evidence>
<reference evidence="13 14" key="1">
    <citation type="submission" date="2019-04" db="EMBL/GenBank/DDBJ databases">
        <authorList>
            <consortium name="Wellcome Sanger Institute Data Sharing"/>
        </authorList>
    </citation>
    <scope>NUCLEOTIDE SEQUENCE [LARGE SCALE GENOMIC DNA]</scope>
</reference>
<dbReference type="PRINTS" id="PR00765">
    <property type="entry name" value="CRBOXYPTASEA"/>
</dbReference>